<dbReference type="PANTHER" id="PTHR46890:SF50">
    <property type="entry name" value="RNA-DIRECTED DNA POLYMERASE, EUKARYOTA, REVERSE TRANSCRIPTASE ZINC-BINDING DOMAIN PROTEIN-RELATED"/>
    <property type="match status" value="1"/>
</dbReference>
<sequence length="479" mass="54948">MELIDFPLIGRSFTWYHAGNGSMSRLDRILLSREWVSCRPNMSQWALSKDFSDHCTILLRVKSLVKGPIPFKFNNCWLQHCDLRELILNCWNSPMDAGKKAFLVKEKLNRLNEALKDWNNVSFGCLDTKLADLVSDIQAIDLVGDSSNLDVTLLSHRKELLVDWWKTSTWKDNLLRQKSRNLWLKEGDANSSFFHACINNRRRRNNVLGLSVDGVWVEGDNLIRSSVSNYFKDSFTQLPSVFPTLDGAIINCLSQSQSIILDAKFSEVEIKAAASSCVGDKCPGPDGFNFRFFHAFWDIIKHDIFLFIQEFYGFGKLPKGLNSSFIALIPKCKSPNMIKDFIPISLVRSLYKILAKVLASRLKLVMGSINSSSQSTFNKDRNILNATVVINETIHSAKMGKDWCFILKFYFEKAYDSVSWSFLDYMLCRFGFSTRWRKWISGCLSSVSMFVLINGTPSEFFRFQKISDRLILWLLSFSS</sequence>
<name>A0AAV1VQV8_LUPLU</name>
<gene>
    <name evidence="2" type="ORF">LLUT_LOCUS445</name>
</gene>
<evidence type="ECO:0000313" key="2">
    <source>
        <dbReference type="EMBL" id="CAL0299385.1"/>
    </source>
</evidence>
<proteinExistence type="predicted"/>
<dbReference type="AlphaFoldDB" id="A0AAV1VQV8"/>
<protein>
    <recommendedName>
        <fullName evidence="1">Reverse transcriptase domain-containing protein</fullName>
    </recommendedName>
</protein>
<organism evidence="2 3">
    <name type="scientific">Lupinus luteus</name>
    <name type="common">European yellow lupine</name>
    <dbReference type="NCBI Taxonomy" id="3873"/>
    <lineage>
        <taxon>Eukaryota</taxon>
        <taxon>Viridiplantae</taxon>
        <taxon>Streptophyta</taxon>
        <taxon>Embryophyta</taxon>
        <taxon>Tracheophyta</taxon>
        <taxon>Spermatophyta</taxon>
        <taxon>Magnoliopsida</taxon>
        <taxon>eudicotyledons</taxon>
        <taxon>Gunneridae</taxon>
        <taxon>Pentapetalae</taxon>
        <taxon>rosids</taxon>
        <taxon>fabids</taxon>
        <taxon>Fabales</taxon>
        <taxon>Fabaceae</taxon>
        <taxon>Papilionoideae</taxon>
        <taxon>50 kb inversion clade</taxon>
        <taxon>genistoids sensu lato</taxon>
        <taxon>core genistoids</taxon>
        <taxon>Genisteae</taxon>
        <taxon>Lupinus</taxon>
    </lineage>
</organism>
<dbReference type="Gene3D" id="3.60.10.10">
    <property type="entry name" value="Endonuclease/exonuclease/phosphatase"/>
    <property type="match status" value="1"/>
</dbReference>
<comment type="caution">
    <text evidence="2">The sequence shown here is derived from an EMBL/GenBank/DDBJ whole genome shotgun (WGS) entry which is preliminary data.</text>
</comment>
<evidence type="ECO:0000259" key="1">
    <source>
        <dbReference type="Pfam" id="PF00078"/>
    </source>
</evidence>
<dbReference type="SUPFAM" id="SSF56219">
    <property type="entry name" value="DNase I-like"/>
    <property type="match status" value="1"/>
</dbReference>
<dbReference type="PANTHER" id="PTHR46890">
    <property type="entry name" value="NON-LTR RETROLELEMENT REVERSE TRANSCRIPTASE-LIKE PROTEIN-RELATED"/>
    <property type="match status" value="1"/>
</dbReference>
<reference evidence="2 3" key="1">
    <citation type="submission" date="2024-03" db="EMBL/GenBank/DDBJ databases">
        <authorList>
            <person name="Martinez-Hernandez J."/>
        </authorList>
    </citation>
    <scope>NUCLEOTIDE SEQUENCE [LARGE SCALE GENOMIC DNA]</scope>
</reference>
<dbReference type="Pfam" id="PF00078">
    <property type="entry name" value="RVT_1"/>
    <property type="match status" value="1"/>
</dbReference>
<dbReference type="InterPro" id="IPR000477">
    <property type="entry name" value="RT_dom"/>
</dbReference>
<dbReference type="Proteomes" id="UP001497480">
    <property type="component" value="Unassembled WGS sequence"/>
</dbReference>
<keyword evidence="3" id="KW-1185">Reference proteome</keyword>
<evidence type="ECO:0000313" key="3">
    <source>
        <dbReference type="Proteomes" id="UP001497480"/>
    </source>
</evidence>
<dbReference type="InterPro" id="IPR036691">
    <property type="entry name" value="Endo/exonu/phosph_ase_sf"/>
</dbReference>
<dbReference type="InterPro" id="IPR052343">
    <property type="entry name" value="Retrotransposon-Effector_Assoc"/>
</dbReference>
<feature type="domain" description="Reverse transcriptase" evidence="1">
    <location>
        <begin position="338"/>
        <end position="459"/>
    </location>
</feature>
<accession>A0AAV1VQV8</accession>
<dbReference type="EMBL" id="CAXHTB010000001">
    <property type="protein sequence ID" value="CAL0299385.1"/>
    <property type="molecule type" value="Genomic_DNA"/>
</dbReference>